<feature type="region of interest" description="Disordered" evidence="1">
    <location>
        <begin position="199"/>
        <end position="291"/>
    </location>
</feature>
<feature type="compositionally biased region" description="Basic and acidic residues" evidence="1">
    <location>
        <begin position="280"/>
        <end position="291"/>
    </location>
</feature>
<evidence type="ECO:0000313" key="3">
    <source>
        <dbReference type="EMBL" id="SLM94079.1"/>
    </source>
</evidence>
<gene>
    <name evidence="3" type="ORF">FM110_10910</name>
</gene>
<keyword evidence="2" id="KW-0812">Transmembrane</keyword>
<feature type="compositionally biased region" description="Polar residues" evidence="1">
    <location>
        <begin position="204"/>
        <end position="213"/>
    </location>
</feature>
<protein>
    <submittedName>
        <fullName evidence="3">Uncharacterized protein</fullName>
    </submittedName>
</protein>
<dbReference type="AlphaFoldDB" id="A0A1X6X571"/>
<feature type="transmembrane region" description="Helical" evidence="2">
    <location>
        <begin position="160"/>
        <end position="178"/>
    </location>
</feature>
<evidence type="ECO:0000256" key="2">
    <source>
        <dbReference type="SAM" id="Phobius"/>
    </source>
</evidence>
<evidence type="ECO:0000313" key="4">
    <source>
        <dbReference type="Proteomes" id="UP000195981"/>
    </source>
</evidence>
<name>A0A1X6X571_9MICO</name>
<feature type="compositionally biased region" description="Basic and acidic residues" evidence="1">
    <location>
        <begin position="231"/>
        <end position="247"/>
    </location>
</feature>
<keyword evidence="2" id="KW-1133">Transmembrane helix</keyword>
<dbReference type="EMBL" id="FWFG01000094">
    <property type="protein sequence ID" value="SLM94079.1"/>
    <property type="molecule type" value="Genomic_DNA"/>
</dbReference>
<evidence type="ECO:0000256" key="1">
    <source>
        <dbReference type="SAM" id="MobiDB-lite"/>
    </source>
</evidence>
<dbReference type="Proteomes" id="UP000195981">
    <property type="component" value="Unassembled WGS sequence"/>
</dbReference>
<sequence length="291" mass="30388">MGIRSKKKKREAEKAALTASARAGRLAGIAQKSAQDSVAKFQGTVVPALSEGAKDARKRADELVEQYLPAVQEQVQARGEKVAAFADTLSPRAEKLRHDLQDDYLPRARRTAGATNAVMAAMVTAAVDAARKELEKGQGDIKKAALATPPEKKKGRAGKVLLVLALTAAGAAAGYAAWKKSRPVEDPWAPPADFARAHYPASAATDTDSSEVSDTVGGAEAGDLANSLTSDADRASDTAPRDVKVDSADSSDLPEQGKVIDPVMNPEENPADPENGDASEGGKRGTHRGEA</sequence>
<keyword evidence="2" id="KW-0472">Membrane</keyword>
<keyword evidence="4" id="KW-1185">Reference proteome</keyword>
<dbReference type="RefSeq" id="WP_087104790.1">
    <property type="nucleotide sequence ID" value="NZ_FWFG01000094.1"/>
</dbReference>
<dbReference type="SUPFAM" id="SSF58113">
    <property type="entry name" value="Apolipoprotein A-I"/>
    <property type="match status" value="1"/>
</dbReference>
<proteinExistence type="predicted"/>
<organism evidence="3 4">
    <name type="scientific">Brachybacterium nesterenkovii</name>
    <dbReference type="NCBI Taxonomy" id="47847"/>
    <lineage>
        <taxon>Bacteria</taxon>
        <taxon>Bacillati</taxon>
        <taxon>Actinomycetota</taxon>
        <taxon>Actinomycetes</taxon>
        <taxon>Micrococcales</taxon>
        <taxon>Dermabacteraceae</taxon>
        <taxon>Brachybacterium</taxon>
    </lineage>
</organism>
<reference evidence="3 4" key="1">
    <citation type="submission" date="2017-02" db="EMBL/GenBank/DDBJ databases">
        <authorList>
            <person name="Peterson S.W."/>
        </authorList>
    </citation>
    <scope>NUCLEOTIDE SEQUENCE [LARGE SCALE GENOMIC DNA]</scope>
    <source>
        <strain evidence="3 4">CIP104813</strain>
    </source>
</reference>
<dbReference type="OrthoDB" id="5143471at2"/>
<accession>A0A1X6X571</accession>